<dbReference type="EMBL" id="QJTJ01000011">
    <property type="protein sequence ID" value="PYF06239.1"/>
    <property type="molecule type" value="Genomic_DNA"/>
</dbReference>
<reference evidence="2 3" key="1">
    <citation type="submission" date="2018-06" db="EMBL/GenBank/DDBJ databases">
        <title>Genomic Encyclopedia of Archaeal and Bacterial Type Strains, Phase II (KMG-II): from individual species to whole genera.</title>
        <authorList>
            <person name="Goeker M."/>
        </authorList>
    </citation>
    <scope>NUCLEOTIDE SEQUENCE [LARGE SCALE GENOMIC DNA]</scope>
    <source>
        <strain evidence="2 3">KACC 16626</strain>
    </source>
</reference>
<protein>
    <recommendedName>
        <fullName evidence="4">Lipoprotein</fullName>
    </recommendedName>
</protein>
<organism evidence="2 3">
    <name type="scientific">Ureibacillus chungkukjangi</name>
    <dbReference type="NCBI Taxonomy" id="1202712"/>
    <lineage>
        <taxon>Bacteria</taxon>
        <taxon>Bacillati</taxon>
        <taxon>Bacillota</taxon>
        <taxon>Bacilli</taxon>
        <taxon>Bacillales</taxon>
        <taxon>Caryophanaceae</taxon>
        <taxon>Ureibacillus</taxon>
    </lineage>
</organism>
<evidence type="ECO:0000313" key="2">
    <source>
        <dbReference type="EMBL" id="PYF06239.1"/>
    </source>
</evidence>
<feature type="signal peptide" evidence="1">
    <location>
        <begin position="1"/>
        <end position="21"/>
    </location>
</feature>
<proteinExistence type="predicted"/>
<comment type="caution">
    <text evidence="2">The sequence shown here is derived from an EMBL/GenBank/DDBJ whole genome shotgun (WGS) entry which is preliminary data.</text>
</comment>
<evidence type="ECO:0000256" key="1">
    <source>
        <dbReference type="SAM" id="SignalP"/>
    </source>
</evidence>
<keyword evidence="3" id="KW-1185">Reference proteome</keyword>
<accession>A0A318U2T9</accession>
<keyword evidence="1" id="KW-0732">Signal</keyword>
<evidence type="ECO:0008006" key="4">
    <source>
        <dbReference type="Google" id="ProtNLM"/>
    </source>
</evidence>
<dbReference type="Proteomes" id="UP000247416">
    <property type="component" value="Unassembled WGS sequence"/>
</dbReference>
<feature type="chain" id="PRO_5039541631" description="Lipoprotein" evidence="1">
    <location>
        <begin position="22"/>
        <end position="205"/>
    </location>
</feature>
<dbReference type="AlphaFoldDB" id="A0A318U2T9"/>
<name>A0A318U2T9_9BACL</name>
<dbReference type="OrthoDB" id="2436709at2"/>
<gene>
    <name evidence="2" type="ORF">BJ095_11170</name>
</gene>
<dbReference type="PROSITE" id="PS51257">
    <property type="entry name" value="PROKAR_LIPOPROTEIN"/>
    <property type="match status" value="1"/>
</dbReference>
<sequence>MRYFKGYCLLLISILLLTGCADVEKSPSNTKLTIKSYSMSENQSLLISKTGVEQIEFFKLNGTLKEEDDLQFSVEVFENGKFKEELLKTWDEVQTIYEDSIISFGISDSREGEGESEGDRSLKLLNGIPSGLATTLYPNSMTVSTFSKLIEGEITLEKNKPIYLAAWLGTTKNELRSGGGGDGELPAGIEEAELAFIYKVLWTDK</sequence>
<dbReference type="RefSeq" id="WP_107935095.1">
    <property type="nucleotide sequence ID" value="NZ_PYWJ01000014.1"/>
</dbReference>
<evidence type="ECO:0000313" key="3">
    <source>
        <dbReference type="Proteomes" id="UP000247416"/>
    </source>
</evidence>